<dbReference type="EMBL" id="LVHD01000031">
    <property type="protein sequence ID" value="OAG75618.1"/>
    <property type="molecule type" value="Genomic_DNA"/>
</dbReference>
<proteinExistence type="predicted"/>
<dbReference type="InterPro" id="IPR013196">
    <property type="entry name" value="HTH_11"/>
</dbReference>
<dbReference type="AlphaFoldDB" id="A0A177G5K7"/>
<feature type="domain" description="WYL" evidence="2">
    <location>
        <begin position="145"/>
        <end position="209"/>
    </location>
</feature>
<dbReference type="PANTHER" id="PTHR34580">
    <property type="match status" value="1"/>
</dbReference>
<gene>
    <name evidence="3" type="ORF">Amal_03201</name>
</gene>
<protein>
    <submittedName>
        <fullName evidence="3">Transcriptional regulator</fullName>
    </submittedName>
</protein>
<dbReference type="InterPro" id="IPR036390">
    <property type="entry name" value="WH_DNA-bd_sf"/>
</dbReference>
<accession>A0A177G5K7</accession>
<dbReference type="Pfam" id="PF08279">
    <property type="entry name" value="HTH_11"/>
    <property type="match status" value="1"/>
</dbReference>
<comment type="caution">
    <text evidence="3">The sequence shown here is derived from an EMBL/GenBank/DDBJ whole genome shotgun (WGS) entry which is preliminary data.</text>
</comment>
<dbReference type="Gene3D" id="1.10.10.10">
    <property type="entry name" value="Winged helix-like DNA-binding domain superfamily/Winged helix DNA-binding domain"/>
    <property type="match status" value="1"/>
</dbReference>
<dbReference type="SUPFAM" id="SSF46785">
    <property type="entry name" value="Winged helix' DNA-binding domain"/>
    <property type="match status" value="1"/>
</dbReference>
<dbReference type="Pfam" id="PF13280">
    <property type="entry name" value="WYL"/>
    <property type="match status" value="1"/>
</dbReference>
<dbReference type="PANTHER" id="PTHR34580:SF3">
    <property type="entry name" value="PROTEIN PAFB"/>
    <property type="match status" value="1"/>
</dbReference>
<dbReference type="PATRIC" id="fig|178901.16.peg.3411"/>
<evidence type="ECO:0000259" key="1">
    <source>
        <dbReference type="Pfam" id="PF08279"/>
    </source>
</evidence>
<organism evidence="3 4">
    <name type="scientific">Acetobacter malorum</name>
    <dbReference type="NCBI Taxonomy" id="178901"/>
    <lineage>
        <taxon>Bacteria</taxon>
        <taxon>Pseudomonadati</taxon>
        <taxon>Pseudomonadota</taxon>
        <taxon>Alphaproteobacteria</taxon>
        <taxon>Acetobacterales</taxon>
        <taxon>Acetobacteraceae</taxon>
        <taxon>Acetobacter</taxon>
    </lineage>
</organism>
<name>A0A177G5K7_9PROT</name>
<evidence type="ECO:0000313" key="3">
    <source>
        <dbReference type="EMBL" id="OAG75618.1"/>
    </source>
</evidence>
<dbReference type="PROSITE" id="PS52050">
    <property type="entry name" value="WYL"/>
    <property type="match status" value="1"/>
</dbReference>
<reference evidence="3 4" key="1">
    <citation type="submission" date="2016-03" db="EMBL/GenBank/DDBJ databases">
        <title>Draft genome sequence of Acetobacter malorum CECT 7742, a strain isolated from strawberry vinegar.</title>
        <authorList>
            <person name="Sainz F."/>
            <person name="Mas A."/>
            <person name="Torija M.J."/>
        </authorList>
    </citation>
    <scope>NUCLEOTIDE SEQUENCE [LARGE SCALE GENOMIC DNA]</scope>
    <source>
        <strain evidence="3 4">CECT 7742</strain>
    </source>
</reference>
<sequence length="241" mass="26984">MIAETLRSTDRLFQIIQILRRSPRPVTARRLADELEVSIRTIYRDIAHLMGQRVPILGEAGVGYVLGAEYDMPPLALLPVELEAIVLGTQWVAAHGDKILARAAQDVLVKVAAAVPECLQPLINAPSTAAKLPLGASQEMIDTANLRAAIRTGTKLHLHYRDQQGEVTERTVWPVVLGYSDITCVLIAWCELRQGFRHFRTDRIHAVEILDEQIDEPRYRLLQRWQAQRTSELAKVTSEAG</sequence>
<dbReference type="Proteomes" id="UP000077349">
    <property type="component" value="Unassembled WGS sequence"/>
</dbReference>
<dbReference type="InterPro" id="IPR036388">
    <property type="entry name" value="WH-like_DNA-bd_sf"/>
</dbReference>
<evidence type="ECO:0000313" key="4">
    <source>
        <dbReference type="Proteomes" id="UP000077349"/>
    </source>
</evidence>
<dbReference type="InterPro" id="IPR026881">
    <property type="entry name" value="WYL_dom"/>
</dbReference>
<feature type="domain" description="Helix-turn-helix type 11" evidence="1">
    <location>
        <begin position="11"/>
        <end position="64"/>
    </location>
</feature>
<evidence type="ECO:0000259" key="2">
    <source>
        <dbReference type="Pfam" id="PF13280"/>
    </source>
</evidence>
<dbReference type="InterPro" id="IPR051534">
    <property type="entry name" value="CBASS_pafABC_assoc_protein"/>
</dbReference>